<evidence type="ECO:0000256" key="4">
    <source>
        <dbReference type="ARBA" id="ARBA00023163"/>
    </source>
</evidence>
<dbReference type="InterPro" id="IPR011006">
    <property type="entry name" value="CheY-like_superfamily"/>
</dbReference>
<evidence type="ECO:0000256" key="2">
    <source>
        <dbReference type="ARBA" id="ARBA00023015"/>
    </source>
</evidence>
<organism evidence="8 9">
    <name type="scientific">Nocardioides marmorisolisilvae</name>
    <dbReference type="NCBI Taxonomy" id="1542737"/>
    <lineage>
        <taxon>Bacteria</taxon>
        <taxon>Bacillati</taxon>
        <taxon>Actinomycetota</taxon>
        <taxon>Actinomycetes</taxon>
        <taxon>Propionibacteriales</taxon>
        <taxon>Nocardioidaceae</taxon>
        <taxon>Nocardioides</taxon>
    </lineage>
</organism>
<dbReference type="InterPro" id="IPR039420">
    <property type="entry name" value="WalR-like"/>
</dbReference>
<gene>
    <name evidence="8" type="ORF">EFL95_00495</name>
</gene>
<evidence type="ECO:0000313" key="8">
    <source>
        <dbReference type="EMBL" id="RNL80903.1"/>
    </source>
</evidence>
<dbReference type="PROSITE" id="PS50043">
    <property type="entry name" value="HTH_LUXR_2"/>
    <property type="match status" value="1"/>
</dbReference>
<dbReference type="Gene3D" id="1.10.10.10">
    <property type="entry name" value="Winged helix-like DNA-binding domain superfamily/Winged helix DNA-binding domain"/>
    <property type="match status" value="1"/>
</dbReference>
<dbReference type="SMART" id="SM00448">
    <property type="entry name" value="REC"/>
    <property type="match status" value="1"/>
</dbReference>
<dbReference type="InterPro" id="IPR058245">
    <property type="entry name" value="NreC/VraR/RcsB-like_REC"/>
</dbReference>
<reference evidence="8 9" key="1">
    <citation type="submission" date="2018-11" db="EMBL/GenBank/DDBJ databases">
        <authorList>
            <person name="Li F."/>
        </authorList>
    </citation>
    <scope>NUCLEOTIDE SEQUENCE [LARGE SCALE GENOMIC DNA]</scope>
    <source>
        <strain evidence="8 9">KIS18-7</strain>
    </source>
</reference>
<dbReference type="SMART" id="SM00421">
    <property type="entry name" value="HTH_LUXR"/>
    <property type="match status" value="1"/>
</dbReference>
<dbReference type="InterPro" id="IPR000792">
    <property type="entry name" value="Tscrpt_reg_LuxR_C"/>
</dbReference>
<dbReference type="GO" id="GO:0003677">
    <property type="term" value="F:DNA binding"/>
    <property type="evidence" value="ECO:0007669"/>
    <property type="project" value="UniProtKB-KW"/>
</dbReference>
<dbReference type="Gene3D" id="3.40.50.2300">
    <property type="match status" value="1"/>
</dbReference>
<dbReference type="OrthoDB" id="4135368at2"/>
<sequence length="217" mass="23201">MRVIVADDSALLRTGLVRLLQDAGVSVLAEVGDADAAVAAAIEHEPDVAILDIRMPPGNRDDGVRAADTIRSERPAVGILLLSAHLQASAALHLVERHRVGGFGYLLKDHVAGLEVMVDALERVAAGETVLDPDVVSAIVGRGANQARLDRLTAREREVLSLMAEGRSNAAICRRLSMAARTVETHIASIFTKLDLLVVDDDHRRVRAVLAHLGVDE</sequence>
<evidence type="ECO:0000259" key="6">
    <source>
        <dbReference type="PROSITE" id="PS50043"/>
    </source>
</evidence>
<evidence type="ECO:0000313" key="9">
    <source>
        <dbReference type="Proteomes" id="UP000277094"/>
    </source>
</evidence>
<dbReference type="InterPro" id="IPR036388">
    <property type="entry name" value="WH-like_DNA-bd_sf"/>
</dbReference>
<accession>A0A3N0DZJ2</accession>
<dbReference type="EMBL" id="RJSG01000001">
    <property type="protein sequence ID" value="RNL80903.1"/>
    <property type="molecule type" value="Genomic_DNA"/>
</dbReference>
<evidence type="ECO:0000256" key="1">
    <source>
        <dbReference type="ARBA" id="ARBA00022553"/>
    </source>
</evidence>
<comment type="caution">
    <text evidence="8">The sequence shown here is derived from an EMBL/GenBank/DDBJ whole genome shotgun (WGS) entry which is preliminary data.</text>
</comment>
<dbReference type="CDD" id="cd17535">
    <property type="entry name" value="REC_NarL-like"/>
    <property type="match status" value="1"/>
</dbReference>
<feature type="modified residue" description="4-aspartylphosphate" evidence="5">
    <location>
        <position position="52"/>
    </location>
</feature>
<dbReference type="InterPro" id="IPR001789">
    <property type="entry name" value="Sig_transdc_resp-reg_receiver"/>
</dbReference>
<keyword evidence="3 8" id="KW-0238">DNA-binding</keyword>
<dbReference type="PANTHER" id="PTHR43214">
    <property type="entry name" value="TWO-COMPONENT RESPONSE REGULATOR"/>
    <property type="match status" value="1"/>
</dbReference>
<dbReference type="PANTHER" id="PTHR43214:SF24">
    <property type="entry name" value="TRANSCRIPTIONAL REGULATORY PROTEIN NARL-RELATED"/>
    <property type="match status" value="1"/>
</dbReference>
<keyword evidence="2" id="KW-0805">Transcription regulation</keyword>
<dbReference type="Pfam" id="PF00196">
    <property type="entry name" value="GerE"/>
    <property type="match status" value="1"/>
</dbReference>
<evidence type="ECO:0000256" key="5">
    <source>
        <dbReference type="PROSITE-ProRule" id="PRU00169"/>
    </source>
</evidence>
<dbReference type="Pfam" id="PF00072">
    <property type="entry name" value="Response_reg"/>
    <property type="match status" value="1"/>
</dbReference>
<dbReference type="SUPFAM" id="SSF46894">
    <property type="entry name" value="C-terminal effector domain of the bipartite response regulators"/>
    <property type="match status" value="1"/>
</dbReference>
<dbReference type="GO" id="GO:0006355">
    <property type="term" value="P:regulation of DNA-templated transcription"/>
    <property type="evidence" value="ECO:0007669"/>
    <property type="project" value="InterPro"/>
</dbReference>
<dbReference type="AlphaFoldDB" id="A0A3N0DZJ2"/>
<feature type="domain" description="HTH luxR-type" evidence="6">
    <location>
        <begin position="145"/>
        <end position="216"/>
    </location>
</feature>
<keyword evidence="1 5" id="KW-0597">Phosphoprotein</keyword>
<protein>
    <submittedName>
        <fullName evidence="8">DNA-binding response regulator</fullName>
    </submittedName>
</protein>
<keyword evidence="9" id="KW-1185">Reference proteome</keyword>
<dbReference type="Proteomes" id="UP000277094">
    <property type="component" value="Unassembled WGS sequence"/>
</dbReference>
<dbReference type="GO" id="GO:0000160">
    <property type="term" value="P:phosphorelay signal transduction system"/>
    <property type="evidence" value="ECO:0007669"/>
    <property type="project" value="InterPro"/>
</dbReference>
<dbReference type="PRINTS" id="PR00038">
    <property type="entry name" value="HTHLUXR"/>
</dbReference>
<feature type="domain" description="Response regulatory" evidence="7">
    <location>
        <begin position="2"/>
        <end position="123"/>
    </location>
</feature>
<keyword evidence="4" id="KW-0804">Transcription</keyword>
<dbReference type="InterPro" id="IPR016032">
    <property type="entry name" value="Sig_transdc_resp-reg_C-effctor"/>
</dbReference>
<evidence type="ECO:0000259" key="7">
    <source>
        <dbReference type="PROSITE" id="PS50110"/>
    </source>
</evidence>
<dbReference type="PROSITE" id="PS50110">
    <property type="entry name" value="RESPONSE_REGULATORY"/>
    <property type="match status" value="1"/>
</dbReference>
<name>A0A3N0DZJ2_9ACTN</name>
<dbReference type="SUPFAM" id="SSF52172">
    <property type="entry name" value="CheY-like"/>
    <property type="match status" value="1"/>
</dbReference>
<evidence type="ECO:0000256" key="3">
    <source>
        <dbReference type="ARBA" id="ARBA00023125"/>
    </source>
</evidence>
<dbReference type="CDD" id="cd06170">
    <property type="entry name" value="LuxR_C_like"/>
    <property type="match status" value="1"/>
</dbReference>
<dbReference type="RefSeq" id="WP_123232110.1">
    <property type="nucleotide sequence ID" value="NZ_RJSG01000001.1"/>
</dbReference>
<proteinExistence type="predicted"/>